<comment type="caution">
    <text evidence="1">The sequence shown here is derived from an EMBL/GenBank/DDBJ whole genome shotgun (WGS) entry which is preliminary data.</text>
</comment>
<evidence type="ECO:0000313" key="1">
    <source>
        <dbReference type="EMBL" id="KAJ7352113.1"/>
    </source>
</evidence>
<protein>
    <submittedName>
        <fullName evidence="1">Uncharacterized protein</fullName>
    </submittedName>
</protein>
<dbReference type="AlphaFoldDB" id="A0AAD7A8P3"/>
<organism evidence="1 2">
    <name type="scientific">Mycena albidolilacea</name>
    <dbReference type="NCBI Taxonomy" id="1033008"/>
    <lineage>
        <taxon>Eukaryota</taxon>
        <taxon>Fungi</taxon>
        <taxon>Dikarya</taxon>
        <taxon>Basidiomycota</taxon>
        <taxon>Agaricomycotina</taxon>
        <taxon>Agaricomycetes</taxon>
        <taxon>Agaricomycetidae</taxon>
        <taxon>Agaricales</taxon>
        <taxon>Marasmiineae</taxon>
        <taxon>Mycenaceae</taxon>
        <taxon>Mycena</taxon>
    </lineage>
</organism>
<name>A0AAD7A8P3_9AGAR</name>
<dbReference type="Proteomes" id="UP001218218">
    <property type="component" value="Unassembled WGS sequence"/>
</dbReference>
<accession>A0AAD7A8P3</accession>
<sequence length="234" mass="26305">MDPFVLYSPADCYVNSVLPLYLRHMLLPTTTAFIPPQLQLLSLYCPHTPPEHPYFNVLSTFSALTQLYVHLAQLLAAMTLHKRSMLPDSSCQRGCPAAETEHHIFVNCPAFTPLRAEATAAVFRDTSCHLNDTDIPLKTVLQFAHLTNCLFCNDASFWPQIFSQDHLNLIPPLPTIHIPDKTSSDVQRVTLAVTSIWDMVSIRLAGRIWGKFLDTVKQVRTVLLPFMAPLATIH</sequence>
<evidence type="ECO:0000313" key="2">
    <source>
        <dbReference type="Proteomes" id="UP001218218"/>
    </source>
</evidence>
<dbReference type="EMBL" id="JARIHO010000012">
    <property type="protein sequence ID" value="KAJ7352113.1"/>
    <property type="molecule type" value="Genomic_DNA"/>
</dbReference>
<keyword evidence="2" id="KW-1185">Reference proteome</keyword>
<reference evidence="1" key="1">
    <citation type="submission" date="2023-03" db="EMBL/GenBank/DDBJ databases">
        <title>Massive genome expansion in bonnet fungi (Mycena s.s.) driven by repeated elements and novel gene families across ecological guilds.</title>
        <authorList>
            <consortium name="Lawrence Berkeley National Laboratory"/>
            <person name="Harder C.B."/>
            <person name="Miyauchi S."/>
            <person name="Viragh M."/>
            <person name="Kuo A."/>
            <person name="Thoen E."/>
            <person name="Andreopoulos B."/>
            <person name="Lu D."/>
            <person name="Skrede I."/>
            <person name="Drula E."/>
            <person name="Henrissat B."/>
            <person name="Morin E."/>
            <person name="Kohler A."/>
            <person name="Barry K."/>
            <person name="LaButti K."/>
            <person name="Morin E."/>
            <person name="Salamov A."/>
            <person name="Lipzen A."/>
            <person name="Mereny Z."/>
            <person name="Hegedus B."/>
            <person name="Baldrian P."/>
            <person name="Stursova M."/>
            <person name="Weitz H."/>
            <person name="Taylor A."/>
            <person name="Grigoriev I.V."/>
            <person name="Nagy L.G."/>
            <person name="Martin F."/>
            <person name="Kauserud H."/>
        </authorList>
    </citation>
    <scope>NUCLEOTIDE SEQUENCE</scope>
    <source>
        <strain evidence="1">CBHHK002</strain>
    </source>
</reference>
<proteinExistence type="predicted"/>
<gene>
    <name evidence="1" type="ORF">DFH08DRAFT_990179</name>
</gene>